<protein>
    <submittedName>
        <fullName evidence="1">Uncharacterized protein</fullName>
    </submittedName>
</protein>
<gene>
    <name evidence="1" type="ORF">BDZ90DRAFT_2580</name>
</gene>
<reference evidence="1 2" key="1">
    <citation type="journal article" date="2018" name="Mol. Biol. Evol.">
        <title>Broad Genomic Sampling Reveals a Smut Pathogenic Ancestry of the Fungal Clade Ustilaginomycotina.</title>
        <authorList>
            <person name="Kijpornyongpan T."/>
            <person name="Mondo S.J."/>
            <person name="Barry K."/>
            <person name="Sandor L."/>
            <person name="Lee J."/>
            <person name="Lipzen A."/>
            <person name="Pangilinan J."/>
            <person name="LaButti K."/>
            <person name="Hainaut M."/>
            <person name="Henrissat B."/>
            <person name="Grigoriev I.V."/>
            <person name="Spatafora J.W."/>
            <person name="Aime M.C."/>
        </authorList>
    </citation>
    <scope>NUCLEOTIDE SEQUENCE [LARGE SCALE GENOMIC DNA]</scope>
    <source>
        <strain evidence="1 2">MCA 5214</strain>
    </source>
</reference>
<accession>A0A316UXG2</accession>
<name>A0A316UXG2_9BASI</name>
<dbReference type="Proteomes" id="UP000245884">
    <property type="component" value="Unassembled WGS sequence"/>
</dbReference>
<proteinExistence type="predicted"/>
<dbReference type="AlphaFoldDB" id="A0A316UXG2"/>
<evidence type="ECO:0000313" key="2">
    <source>
        <dbReference type="Proteomes" id="UP000245884"/>
    </source>
</evidence>
<dbReference type="EMBL" id="KZ819662">
    <property type="protein sequence ID" value="PWN29999.1"/>
    <property type="molecule type" value="Genomic_DNA"/>
</dbReference>
<dbReference type="RefSeq" id="XP_025364611.1">
    <property type="nucleotide sequence ID" value="XM_025508019.1"/>
</dbReference>
<evidence type="ECO:0000313" key="1">
    <source>
        <dbReference type="EMBL" id="PWN29999.1"/>
    </source>
</evidence>
<sequence>MTLLILFKALAIALFGLVFTLSSVVLATVTVNHRSLVNSHTGLTRVIAKRTQCTDQYHIVTISGPVVTWGWGPFPGEGAIKGSICSGASGTAPGSSKVSGDFTATFKILCRNNTGSGTIDFVFVSSGASSALPHGTNGGFGGSNPSGNVPYNVRCG</sequence>
<organism evidence="1 2">
    <name type="scientific">Jaminaea rosea</name>
    <dbReference type="NCBI Taxonomy" id="1569628"/>
    <lineage>
        <taxon>Eukaryota</taxon>
        <taxon>Fungi</taxon>
        <taxon>Dikarya</taxon>
        <taxon>Basidiomycota</taxon>
        <taxon>Ustilaginomycotina</taxon>
        <taxon>Exobasidiomycetes</taxon>
        <taxon>Microstromatales</taxon>
        <taxon>Microstromatales incertae sedis</taxon>
        <taxon>Jaminaea</taxon>
    </lineage>
</organism>
<dbReference type="GeneID" id="37029842"/>
<keyword evidence="2" id="KW-1185">Reference proteome</keyword>